<keyword evidence="5" id="KW-0547">Nucleotide-binding</keyword>
<comment type="similarity">
    <text evidence="10">Belongs to the DEAD box helicase family.</text>
</comment>
<feature type="domain" description="Helicase ATP-binding" evidence="11">
    <location>
        <begin position="257"/>
        <end position="438"/>
    </location>
</feature>
<evidence type="ECO:0000256" key="7">
    <source>
        <dbReference type="ARBA" id="ARBA00022806"/>
    </source>
</evidence>
<organism evidence="14 15">
    <name type="scientific">Arcicella lustrica</name>
    <dbReference type="NCBI Taxonomy" id="2984196"/>
    <lineage>
        <taxon>Bacteria</taxon>
        <taxon>Pseudomonadati</taxon>
        <taxon>Bacteroidota</taxon>
        <taxon>Cytophagia</taxon>
        <taxon>Cytophagales</taxon>
        <taxon>Flectobacillaceae</taxon>
        <taxon>Arcicella</taxon>
    </lineage>
</organism>
<accession>A0ABU5SNK0</accession>
<evidence type="ECO:0000259" key="13">
    <source>
        <dbReference type="PROSITE" id="PS51643"/>
    </source>
</evidence>
<feature type="domain" description="HD Cas3-type" evidence="13">
    <location>
        <begin position="9"/>
        <end position="213"/>
    </location>
</feature>
<dbReference type="InterPro" id="IPR011545">
    <property type="entry name" value="DEAD/DEAH_box_helicase_dom"/>
</dbReference>
<dbReference type="InterPro" id="IPR006474">
    <property type="entry name" value="Helicase_Cas3_CRISPR-ass_core"/>
</dbReference>
<dbReference type="InterPro" id="IPR050079">
    <property type="entry name" value="DEAD_box_RNA_helicase"/>
</dbReference>
<dbReference type="EMBL" id="JAYGIM010000016">
    <property type="protein sequence ID" value="MEA5428908.1"/>
    <property type="molecule type" value="Genomic_DNA"/>
</dbReference>
<dbReference type="InterPro" id="IPR054712">
    <property type="entry name" value="Cas3-like_dom"/>
</dbReference>
<sequence>MAIKILAKSKPFEESLIIHTENALSVWSDLKNRYQSVLGEDETFWKKSFVSVLFHDFGKVTQNFQWVIQKKRKYNQNEYIRHEFVSGVFLYYSNVKVFEQAPYCIFAVFSHHQPLTDTLFQDDGFVDITAKEEDMLYILEDFNSKLQNQGIETLNQKLILYLTKRFQKDNGISKLYGDFQRFLKVYLGKQDLSQSVRKEYILYKAILNIADWTASGHDKLPDSFNFSLEYLKNKIIEKLRDEGKKEIANNFTFRTFQLDSLQQGNVLAIAPTGSGKTEASLIWASQKPEHSKILYLLPTRVTSNAIYKRLTSYFDKENTAVVHSSALLYRKEIEDNFEKTEYLKDKTFFKNITVCTIDQILTQGFNLGYWEIKTFHLLKSKIIIDEIHLYHPYTLGLIISTIEYLKNEFGAEFFIMTATMPYKLKQLLQKTLEISDSSLIQDIELLNEARNTFEVRDKLIDDLDDEIKKAIKKYKKVLIVVNTIDEAIRLYKKYKSKVDYPICFHSRFIQKDRFEKEQDILEREKQGMSMLLIATQVVEVSLDIDFDILFTENAPIDAIIQRAGRVNRKRDKAKKTKVIVFKHQPVSEEHIYVTVPEILDKTFEQLKNNHKKKLTEKELNNLVDIVYKDFDVETHNSYIEGKKKYFEVQKNHHFIKDNLEIDKVFTREGIDSTNVIPSCFEEELYKESPEYKSKYELSISYKKTKYIRTYQDKTHNWFKYINTSYDSEIGLTFDKKSSAELGLF</sequence>
<dbReference type="InterPro" id="IPR001650">
    <property type="entry name" value="Helicase_C-like"/>
</dbReference>
<name>A0ABU5SNK0_9BACT</name>
<keyword evidence="4" id="KW-0479">Metal-binding</keyword>
<dbReference type="NCBIfam" id="TIGR01587">
    <property type="entry name" value="cas3_core"/>
    <property type="match status" value="1"/>
</dbReference>
<evidence type="ECO:0000259" key="12">
    <source>
        <dbReference type="PROSITE" id="PS51194"/>
    </source>
</evidence>
<dbReference type="SUPFAM" id="SSF52540">
    <property type="entry name" value="P-loop containing nucleoside triphosphate hydrolases"/>
    <property type="match status" value="1"/>
</dbReference>
<evidence type="ECO:0000256" key="1">
    <source>
        <dbReference type="ARBA" id="ARBA00006847"/>
    </source>
</evidence>
<dbReference type="CDD" id="cd09641">
    <property type="entry name" value="Cas3''_I"/>
    <property type="match status" value="1"/>
</dbReference>
<keyword evidence="7" id="KW-0347">Helicase</keyword>
<dbReference type="PROSITE" id="PS51192">
    <property type="entry name" value="HELICASE_ATP_BIND_1"/>
    <property type="match status" value="1"/>
</dbReference>
<dbReference type="SMART" id="SM00487">
    <property type="entry name" value="DEXDc"/>
    <property type="match status" value="1"/>
</dbReference>
<dbReference type="PANTHER" id="PTHR47959:SF16">
    <property type="entry name" value="CRISPR-ASSOCIATED NUCLEASE_HELICASE CAS3-RELATED"/>
    <property type="match status" value="1"/>
</dbReference>
<comment type="similarity">
    <text evidence="1">In the N-terminal section; belongs to the CRISPR-associated nuclease Cas3-HD family.</text>
</comment>
<dbReference type="RefSeq" id="WP_323689038.1">
    <property type="nucleotide sequence ID" value="NZ_JAYGIM010000016.1"/>
</dbReference>
<dbReference type="Gene3D" id="3.40.50.300">
    <property type="entry name" value="P-loop containing nucleotide triphosphate hydrolases"/>
    <property type="match status" value="2"/>
</dbReference>
<reference evidence="14 15" key="1">
    <citation type="submission" date="2023-12" db="EMBL/GenBank/DDBJ databases">
        <title>Novel species of the genus Arcicella isolated from rivers.</title>
        <authorList>
            <person name="Lu H."/>
        </authorList>
    </citation>
    <scope>NUCLEOTIDE SEQUENCE [LARGE SCALE GENOMIC DNA]</scope>
    <source>
        <strain evidence="14 15">DC25W</strain>
    </source>
</reference>
<keyword evidence="8" id="KW-0067">ATP-binding</keyword>
<dbReference type="Pfam" id="PF18019">
    <property type="entry name" value="Cas3_HD"/>
    <property type="match status" value="1"/>
</dbReference>
<evidence type="ECO:0000256" key="8">
    <source>
        <dbReference type="ARBA" id="ARBA00022840"/>
    </source>
</evidence>
<protein>
    <submittedName>
        <fullName evidence="14">CRISPR-associated helicase Cas3</fullName>
    </submittedName>
</protein>
<evidence type="ECO:0000256" key="9">
    <source>
        <dbReference type="ARBA" id="ARBA00023118"/>
    </source>
</evidence>
<dbReference type="SMART" id="SM00490">
    <property type="entry name" value="HELICc"/>
    <property type="match status" value="1"/>
</dbReference>
<dbReference type="Pfam" id="PF22590">
    <property type="entry name" value="Cas3-like_C_2"/>
    <property type="match status" value="1"/>
</dbReference>
<dbReference type="Proteomes" id="UP001302222">
    <property type="component" value="Unassembled WGS sequence"/>
</dbReference>
<dbReference type="InterPro" id="IPR027417">
    <property type="entry name" value="P-loop_NTPase"/>
</dbReference>
<dbReference type="InterPro" id="IPR038257">
    <property type="entry name" value="CRISPR-assoc_Cas3_HD_sf"/>
</dbReference>
<evidence type="ECO:0000313" key="15">
    <source>
        <dbReference type="Proteomes" id="UP001302222"/>
    </source>
</evidence>
<evidence type="ECO:0000256" key="2">
    <source>
        <dbReference type="ARBA" id="ARBA00009046"/>
    </source>
</evidence>
<evidence type="ECO:0000256" key="5">
    <source>
        <dbReference type="ARBA" id="ARBA00022741"/>
    </source>
</evidence>
<dbReference type="Gene3D" id="1.10.3210.30">
    <property type="match status" value="1"/>
</dbReference>
<dbReference type="PANTHER" id="PTHR47959">
    <property type="entry name" value="ATP-DEPENDENT RNA HELICASE RHLE-RELATED"/>
    <property type="match status" value="1"/>
</dbReference>
<dbReference type="PROSITE" id="PS51194">
    <property type="entry name" value="HELICASE_CTER"/>
    <property type="match status" value="1"/>
</dbReference>
<keyword evidence="3" id="KW-0540">Nuclease</keyword>
<keyword evidence="6" id="KW-0378">Hydrolase</keyword>
<comment type="caution">
    <text evidence="14">The sequence shown here is derived from an EMBL/GenBank/DDBJ whole genome shotgun (WGS) entry which is preliminary data.</text>
</comment>
<dbReference type="PROSITE" id="PS51643">
    <property type="entry name" value="HD_CAS3"/>
    <property type="match status" value="1"/>
</dbReference>
<evidence type="ECO:0000256" key="3">
    <source>
        <dbReference type="ARBA" id="ARBA00022722"/>
    </source>
</evidence>
<dbReference type="Pfam" id="PF00270">
    <property type="entry name" value="DEAD"/>
    <property type="match status" value="1"/>
</dbReference>
<keyword evidence="9" id="KW-0051">Antiviral defense</keyword>
<keyword evidence="15" id="KW-1185">Reference proteome</keyword>
<evidence type="ECO:0000313" key="14">
    <source>
        <dbReference type="EMBL" id="MEA5428908.1"/>
    </source>
</evidence>
<dbReference type="NCBIfam" id="TIGR01596">
    <property type="entry name" value="cas3_HD"/>
    <property type="match status" value="1"/>
</dbReference>
<gene>
    <name evidence="14" type="primary">cas3</name>
    <name evidence="14" type="ORF">VB798_20120</name>
</gene>
<feature type="domain" description="Helicase C-terminal" evidence="12">
    <location>
        <begin position="466"/>
        <end position="623"/>
    </location>
</feature>
<evidence type="ECO:0000256" key="10">
    <source>
        <dbReference type="ARBA" id="ARBA00038437"/>
    </source>
</evidence>
<dbReference type="InterPro" id="IPR014001">
    <property type="entry name" value="Helicase_ATP-bd"/>
</dbReference>
<evidence type="ECO:0000259" key="11">
    <source>
        <dbReference type="PROSITE" id="PS51192"/>
    </source>
</evidence>
<proteinExistence type="inferred from homology"/>
<evidence type="ECO:0000256" key="4">
    <source>
        <dbReference type="ARBA" id="ARBA00022723"/>
    </source>
</evidence>
<dbReference type="InterPro" id="IPR006483">
    <property type="entry name" value="CRISPR-assoc_Cas3_HD"/>
</dbReference>
<comment type="similarity">
    <text evidence="2">In the central section; belongs to the CRISPR-associated helicase Cas3 family.</text>
</comment>
<evidence type="ECO:0000256" key="6">
    <source>
        <dbReference type="ARBA" id="ARBA00022801"/>
    </source>
</evidence>